<dbReference type="CDD" id="cd00609">
    <property type="entry name" value="AAT_like"/>
    <property type="match status" value="1"/>
</dbReference>
<dbReference type="Proteomes" id="UP001453229">
    <property type="component" value="Chromosome"/>
</dbReference>
<keyword evidence="3" id="KW-0805">Transcription regulation</keyword>
<dbReference type="InterPro" id="IPR051446">
    <property type="entry name" value="HTH_trans_reg/aminotransferase"/>
</dbReference>
<keyword evidence="7" id="KW-0032">Aminotransferase</keyword>
<keyword evidence="4" id="KW-0238">DNA-binding</keyword>
<dbReference type="Gene3D" id="1.10.10.10">
    <property type="entry name" value="Winged helix-like DNA-binding domain superfamily/Winged helix DNA-binding domain"/>
    <property type="match status" value="1"/>
</dbReference>
<name>A0ABZ3CU54_9GAMM</name>
<dbReference type="InterPro" id="IPR015421">
    <property type="entry name" value="PyrdxlP-dep_Trfase_major"/>
</dbReference>
<dbReference type="InterPro" id="IPR004839">
    <property type="entry name" value="Aminotransferase_I/II_large"/>
</dbReference>
<evidence type="ECO:0000256" key="2">
    <source>
        <dbReference type="ARBA" id="ARBA00022898"/>
    </source>
</evidence>
<comment type="similarity">
    <text evidence="1">In the C-terminal section; belongs to the class-I pyridoxal-phosphate-dependent aminotransferase family.</text>
</comment>
<dbReference type="PROSITE" id="PS50949">
    <property type="entry name" value="HTH_GNTR"/>
    <property type="match status" value="1"/>
</dbReference>
<protein>
    <submittedName>
        <fullName evidence="7">PLP-dependent aminotransferase family protein</fullName>
    </submittedName>
</protein>
<keyword evidence="5" id="KW-0804">Transcription</keyword>
<keyword evidence="2" id="KW-0663">Pyridoxal phosphate</keyword>
<evidence type="ECO:0000256" key="3">
    <source>
        <dbReference type="ARBA" id="ARBA00023015"/>
    </source>
</evidence>
<evidence type="ECO:0000259" key="6">
    <source>
        <dbReference type="PROSITE" id="PS50949"/>
    </source>
</evidence>
<dbReference type="SUPFAM" id="SSF53383">
    <property type="entry name" value="PLP-dependent transferases"/>
    <property type="match status" value="1"/>
</dbReference>
<dbReference type="RefSeq" id="WP_342595303.1">
    <property type="nucleotide sequence ID" value="NZ_CP151919.1"/>
</dbReference>
<evidence type="ECO:0000256" key="1">
    <source>
        <dbReference type="ARBA" id="ARBA00005384"/>
    </source>
</evidence>
<keyword evidence="8" id="KW-1185">Reference proteome</keyword>
<evidence type="ECO:0000313" key="8">
    <source>
        <dbReference type="Proteomes" id="UP001453229"/>
    </source>
</evidence>
<dbReference type="GO" id="GO:0008483">
    <property type="term" value="F:transaminase activity"/>
    <property type="evidence" value="ECO:0007669"/>
    <property type="project" value="UniProtKB-KW"/>
</dbReference>
<dbReference type="InterPro" id="IPR000524">
    <property type="entry name" value="Tscrpt_reg_HTH_GntR"/>
</dbReference>
<dbReference type="PANTHER" id="PTHR46577">
    <property type="entry name" value="HTH-TYPE TRANSCRIPTIONAL REGULATORY PROTEIN GABR"/>
    <property type="match status" value="1"/>
</dbReference>
<dbReference type="EMBL" id="CP151919">
    <property type="protein sequence ID" value="XAD54692.1"/>
    <property type="molecule type" value="Genomic_DNA"/>
</dbReference>
<dbReference type="InterPro" id="IPR036388">
    <property type="entry name" value="WH-like_DNA-bd_sf"/>
</dbReference>
<organism evidence="7 8">
    <name type="scientific">Salinicola lusitanus</name>
    <dbReference type="NCBI Taxonomy" id="1949085"/>
    <lineage>
        <taxon>Bacteria</taxon>
        <taxon>Pseudomonadati</taxon>
        <taxon>Pseudomonadota</taxon>
        <taxon>Gammaproteobacteria</taxon>
        <taxon>Oceanospirillales</taxon>
        <taxon>Halomonadaceae</taxon>
        <taxon>Salinicola</taxon>
    </lineage>
</organism>
<feature type="domain" description="HTH gntR-type" evidence="6">
    <location>
        <begin position="44"/>
        <end position="112"/>
    </location>
</feature>
<accession>A0ABZ3CU54</accession>
<evidence type="ECO:0000313" key="7">
    <source>
        <dbReference type="EMBL" id="XAD54692.1"/>
    </source>
</evidence>
<proteinExistence type="inferred from homology"/>
<dbReference type="Gene3D" id="3.40.640.10">
    <property type="entry name" value="Type I PLP-dependent aspartate aminotransferase-like (Major domain)"/>
    <property type="match status" value="1"/>
</dbReference>
<evidence type="ECO:0000256" key="4">
    <source>
        <dbReference type="ARBA" id="ARBA00023125"/>
    </source>
</evidence>
<dbReference type="Pfam" id="PF00155">
    <property type="entry name" value="Aminotran_1_2"/>
    <property type="match status" value="1"/>
</dbReference>
<dbReference type="SUPFAM" id="SSF46785">
    <property type="entry name" value="Winged helix' DNA-binding domain"/>
    <property type="match status" value="1"/>
</dbReference>
<sequence>MVPLPSPPASLLAMARILQEWYVVFQRELGMLDHYFHLDFDVQRGLQEQLREALLDAIHTGTIPTEEALPSCRKLSLQLGISRNTVALVYEGLVEDGYLVSRPRSGYYLHDAYHEPDAPETGGCSRDEVVDAPAWGSRFTHRPSHLQGVLRPSNWMHYEFPFVYGQLDTRLFPLEQWRETSRLLLGGRRERHWLSDRYDQDDPMLIEQLRTRVLPKRGIHARSDEILITLGSQNALFLIAQLLFDARTRVAMENPGYREAANVFLRQGAQLRYQSIDSEGMCLDAAAAKSDYLYVTPSHQGPTGVTMSRRRREALIEQIQRRDQIVLEDDYDAEVNFDRHAQPALKASRAGSRVIYMSSLSKPLSPGLRLGYVVADAELIEELRALRRLMYRHPPSGLQQQLAQFLSQGHYDRYLRLFADEMRQRWEIMNAAIGRELADCRRVGGDHASVFWLEAPEAVDTQRLAWQAAQHGVLIEPGFQHFFDQVPPRNYMRLGFGAIDAERIEPGIRSLARAFG</sequence>
<dbReference type="InterPro" id="IPR015424">
    <property type="entry name" value="PyrdxlP-dep_Trfase"/>
</dbReference>
<keyword evidence="7" id="KW-0808">Transferase</keyword>
<dbReference type="CDD" id="cd07377">
    <property type="entry name" value="WHTH_GntR"/>
    <property type="match status" value="1"/>
</dbReference>
<dbReference type="InterPro" id="IPR036390">
    <property type="entry name" value="WH_DNA-bd_sf"/>
</dbReference>
<dbReference type="SMART" id="SM00345">
    <property type="entry name" value="HTH_GNTR"/>
    <property type="match status" value="1"/>
</dbReference>
<dbReference type="PANTHER" id="PTHR46577:SF1">
    <property type="entry name" value="HTH-TYPE TRANSCRIPTIONAL REGULATORY PROTEIN GABR"/>
    <property type="match status" value="1"/>
</dbReference>
<gene>
    <name evidence="7" type="ORF">AAGT95_01600</name>
</gene>
<reference evidence="7 8" key="1">
    <citation type="submission" date="2024-04" db="EMBL/GenBank/DDBJ databases">
        <title>Salinicola lusitanus LLJ914,a marine bacterium isolated from the Okinawa Trough.</title>
        <authorList>
            <person name="Li J."/>
        </authorList>
    </citation>
    <scope>NUCLEOTIDE SEQUENCE [LARGE SCALE GENOMIC DNA]</scope>
    <source>
        <strain evidence="7 8">LLJ914</strain>
    </source>
</reference>
<evidence type="ECO:0000256" key="5">
    <source>
        <dbReference type="ARBA" id="ARBA00023163"/>
    </source>
</evidence>
<dbReference type="Pfam" id="PF00392">
    <property type="entry name" value="GntR"/>
    <property type="match status" value="1"/>
</dbReference>